<dbReference type="Pfam" id="PF07377">
    <property type="entry name" value="DUF1493"/>
    <property type="match status" value="1"/>
</dbReference>
<dbReference type="KEGG" id="tmar:MARIT_0915"/>
<dbReference type="EMBL" id="LT634361">
    <property type="protein sequence ID" value="SFZ81031.1"/>
    <property type="molecule type" value="Genomic_DNA"/>
</dbReference>
<proteinExistence type="predicted"/>
<evidence type="ECO:0000313" key="2">
    <source>
        <dbReference type="Proteomes" id="UP000231564"/>
    </source>
</evidence>
<evidence type="ECO:0000313" key="1">
    <source>
        <dbReference type="EMBL" id="SFZ81031.1"/>
    </source>
</evidence>
<dbReference type="Proteomes" id="UP000231564">
    <property type="component" value="Chromosome MARIT"/>
</dbReference>
<evidence type="ECO:0008006" key="3">
    <source>
        <dbReference type="Google" id="ProtNLM"/>
    </source>
</evidence>
<gene>
    <name evidence="1" type="ORF">MARIT_0915</name>
</gene>
<accession>A0A2H1E7P3</accession>
<organism evidence="1 2">
    <name type="scientific">Tenacibaculum maritimum NCIMB 2154</name>
    <dbReference type="NCBI Taxonomy" id="1349785"/>
    <lineage>
        <taxon>Bacteria</taxon>
        <taxon>Pseudomonadati</taxon>
        <taxon>Bacteroidota</taxon>
        <taxon>Flavobacteriia</taxon>
        <taxon>Flavobacteriales</taxon>
        <taxon>Flavobacteriaceae</taxon>
        <taxon>Tenacibaculum</taxon>
    </lineage>
</organism>
<protein>
    <recommendedName>
        <fullName evidence="3">Acyl carrier protein</fullName>
    </recommendedName>
</protein>
<dbReference type="InterPro" id="IPR010862">
    <property type="entry name" value="DUF1493"/>
</dbReference>
<reference evidence="1 2" key="1">
    <citation type="submission" date="2016-11" db="EMBL/GenBank/DDBJ databases">
        <authorList>
            <person name="Jaros S."/>
            <person name="Januszkiewicz K."/>
            <person name="Wedrychowicz H."/>
        </authorList>
    </citation>
    <scope>NUCLEOTIDE SEQUENCE [LARGE SCALE GENOMIC DNA]</scope>
    <source>
        <strain evidence="1">NCIMB 2154T</strain>
    </source>
</reference>
<dbReference type="AlphaFoldDB" id="A0A2H1E7P3"/>
<sequence length="116" mass="14065">MKNNQIIFNKLTDFIIQEYWGNKEKMTPETRLEKDLGITGDDGIEFLENFLDYFKIDYEEKENRPRYFDDEGFGLINFISIFNFMTGKKDYREQYDLTLEHLVKVIELGHWIDMDE</sequence>
<keyword evidence="2" id="KW-1185">Reference proteome</keyword>
<name>A0A2H1E7P3_9FLAO</name>